<name>A0ABD2C1Z1_VESSQ</name>
<dbReference type="AlphaFoldDB" id="A0ABD2C1Z1"/>
<proteinExistence type="predicted"/>
<protein>
    <submittedName>
        <fullName evidence="1">Gem-associated protein 5-like isoform X1</fullName>
    </submittedName>
</protein>
<comment type="caution">
    <text evidence="1">The sequence shown here is derived from an EMBL/GenBank/DDBJ whole genome shotgun (WGS) entry which is preliminary data.</text>
</comment>
<dbReference type="EMBL" id="JAUDFV010000025">
    <property type="protein sequence ID" value="KAL2739059.1"/>
    <property type="molecule type" value="Genomic_DNA"/>
</dbReference>
<evidence type="ECO:0000313" key="2">
    <source>
        <dbReference type="Proteomes" id="UP001607302"/>
    </source>
</evidence>
<sequence>MVIIYLKLKKILETKIEESIIYTWLKGEFENGMLQILKIIMKNIKLIMMICVNIASLWINFSGQLAIPIICNTVEKQLIHLINALSIISQFKILHRKNIVNHENSFIAIFINMDSKSPIENKKAQIVSNLGKTQKRDKNTINKDDIPLLKKLDREHYN</sequence>
<reference evidence="1 2" key="1">
    <citation type="journal article" date="2024" name="Ann. Entomol. Soc. Am.">
        <title>Genomic analyses of the southern and eastern yellowjacket wasps (Hymenoptera: Vespidae) reveal evolutionary signatures of social life.</title>
        <authorList>
            <person name="Catto M.A."/>
            <person name="Caine P.B."/>
            <person name="Orr S.E."/>
            <person name="Hunt B.G."/>
            <person name="Goodisman M.A.D."/>
        </authorList>
    </citation>
    <scope>NUCLEOTIDE SEQUENCE [LARGE SCALE GENOMIC DNA]</scope>
    <source>
        <strain evidence="1">233</strain>
        <tissue evidence="1">Head and thorax</tissue>
    </source>
</reference>
<organism evidence="1 2">
    <name type="scientific">Vespula squamosa</name>
    <name type="common">Southern yellow jacket</name>
    <name type="synonym">Wasp</name>
    <dbReference type="NCBI Taxonomy" id="30214"/>
    <lineage>
        <taxon>Eukaryota</taxon>
        <taxon>Metazoa</taxon>
        <taxon>Ecdysozoa</taxon>
        <taxon>Arthropoda</taxon>
        <taxon>Hexapoda</taxon>
        <taxon>Insecta</taxon>
        <taxon>Pterygota</taxon>
        <taxon>Neoptera</taxon>
        <taxon>Endopterygota</taxon>
        <taxon>Hymenoptera</taxon>
        <taxon>Apocrita</taxon>
        <taxon>Aculeata</taxon>
        <taxon>Vespoidea</taxon>
        <taxon>Vespidae</taxon>
        <taxon>Vespinae</taxon>
        <taxon>Vespula</taxon>
    </lineage>
</organism>
<evidence type="ECO:0000313" key="1">
    <source>
        <dbReference type="EMBL" id="KAL2739059.1"/>
    </source>
</evidence>
<gene>
    <name evidence="1" type="ORF">V1478_001625</name>
</gene>
<dbReference type="Proteomes" id="UP001607302">
    <property type="component" value="Unassembled WGS sequence"/>
</dbReference>
<keyword evidence="2" id="KW-1185">Reference proteome</keyword>
<accession>A0ABD2C1Z1</accession>